<evidence type="ECO:0000313" key="2">
    <source>
        <dbReference type="Proteomes" id="UP000007015"/>
    </source>
</evidence>
<organism evidence="1 2">
    <name type="scientific">Oryza sativa subsp. indica</name>
    <name type="common">Rice</name>
    <dbReference type="NCBI Taxonomy" id="39946"/>
    <lineage>
        <taxon>Eukaryota</taxon>
        <taxon>Viridiplantae</taxon>
        <taxon>Streptophyta</taxon>
        <taxon>Embryophyta</taxon>
        <taxon>Tracheophyta</taxon>
        <taxon>Spermatophyta</taxon>
        <taxon>Magnoliopsida</taxon>
        <taxon>Liliopsida</taxon>
        <taxon>Poales</taxon>
        <taxon>Poaceae</taxon>
        <taxon>BOP clade</taxon>
        <taxon>Oryzoideae</taxon>
        <taxon>Oryzeae</taxon>
        <taxon>Oryzinae</taxon>
        <taxon>Oryza</taxon>
        <taxon>Oryza sativa</taxon>
    </lineage>
</organism>
<gene>
    <name evidence="1" type="ORF">OsI_30335</name>
</gene>
<dbReference type="HOGENOM" id="CLU_2296366_0_0_1"/>
<dbReference type="Gramene" id="BGIOSGA030256-TA">
    <property type="protein sequence ID" value="BGIOSGA030256-PA"/>
    <property type="gene ID" value="BGIOSGA030256"/>
</dbReference>
<dbReference type="EMBL" id="CM000134">
    <property type="protein sequence ID" value="EEC84060.1"/>
    <property type="molecule type" value="Genomic_DNA"/>
</dbReference>
<dbReference type="Proteomes" id="UP000007015">
    <property type="component" value="Chromosome 9"/>
</dbReference>
<dbReference type="AlphaFoldDB" id="B8BCS0"/>
<accession>B8BCS0</accession>
<name>B8BCS0_ORYSI</name>
<reference evidence="1 2" key="1">
    <citation type="journal article" date="2005" name="PLoS Biol.">
        <title>The genomes of Oryza sativa: a history of duplications.</title>
        <authorList>
            <person name="Yu J."/>
            <person name="Wang J."/>
            <person name="Lin W."/>
            <person name="Li S."/>
            <person name="Li H."/>
            <person name="Zhou J."/>
            <person name="Ni P."/>
            <person name="Dong W."/>
            <person name="Hu S."/>
            <person name="Zeng C."/>
            <person name="Zhang J."/>
            <person name="Zhang Y."/>
            <person name="Li R."/>
            <person name="Xu Z."/>
            <person name="Li S."/>
            <person name="Li X."/>
            <person name="Zheng H."/>
            <person name="Cong L."/>
            <person name="Lin L."/>
            <person name="Yin J."/>
            <person name="Geng J."/>
            <person name="Li G."/>
            <person name="Shi J."/>
            <person name="Liu J."/>
            <person name="Lv H."/>
            <person name="Li J."/>
            <person name="Wang J."/>
            <person name="Deng Y."/>
            <person name="Ran L."/>
            <person name="Shi X."/>
            <person name="Wang X."/>
            <person name="Wu Q."/>
            <person name="Li C."/>
            <person name="Ren X."/>
            <person name="Wang J."/>
            <person name="Wang X."/>
            <person name="Li D."/>
            <person name="Liu D."/>
            <person name="Zhang X."/>
            <person name="Ji Z."/>
            <person name="Zhao W."/>
            <person name="Sun Y."/>
            <person name="Zhang Z."/>
            <person name="Bao J."/>
            <person name="Han Y."/>
            <person name="Dong L."/>
            <person name="Ji J."/>
            <person name="Chen P."/>
            <person name="Wu S."/>
            <person name="Liu J."/>
            <person name="Xiao Y."/>
            <person name="Bu D."/>
            <person name="Tan J."/>
            <person name="Yang L."/>
            <person name="Ye C."/>
            <person name="Zhang J."/>
            <person name="Xu J."/>
            <person name="Zhou Y."/>
            <person name="Yu Y."/>
            <person name="Zhang B."/>
            <person name="Zhuang S."/>
            <person name="Wei H."/>
            <person name="Liu B."/>
            <person name="Lei M."/>
            <person name="Yu H."/>
            <person name="Li Y."/>
            <person name="Xu H."/>
            <person name="Wei S."/>
            <person name="He X."/>
            <person name="Fang L."/>
            <person name="Zhang Z."/>
            <person name="Zhang Y."/>
            <person name="Huang X."/>
            <person name="Su Z."/>
            <person name="Tong W."/>
            <person name="Li J."/>
            <person name="Tong Z."/>
            <person name="Li S."/>
            <person name="Ye J."/>
            <person name="Wang L."/>
            <person name="Fang L."/>
            <person name="Lei T."/>
            <person name="Chen C."/>
            <person name="Chen H."/>
            <person name="Xu Z."/>
            <person name="Li H."/>
            <person name="Huang H."/>
            <person name="Zhang F."/>
            <person name="Xu H."/>
            <person name="Li N."/>
            <person name="Zhao C."/>
            <person name="Li S."/>
            <person name="Dong L."/>
            <person name="Huang Y."/>
            <person name="Li L."/>
            <person name="Xi Y."/>
            <person name="Qi Q."/>
            <person name="Li W."/>
            <person name="Zhang B."/>
            <person name="Hu W."/>
            <person name="Zhang Y."/>
            <person name="Tian X."/>
            <person name="Jiao Y."/>
            <person name="Liang X."/>
            <person name="Jin J."/>
            <person name="Gao L."/>
            <person name="Zheng W."/>
            <person name="Hao B."/>
            <person name="Liu S."/>
            <person name="Wang W."/>
            <person name="Yuan L."/>
            <person name="Cao M."/>
            <person name="McDermott J."/>
            <person name="Samudrala R."/>
            <person name="Wang J."/>
            <person name="Wong G.K."/>
            <person name="Yang H."/>
        </authorList>
    </citation>
    <scope>NUCLEOTIDE SEQUENCE [LARGE SCALE GENOMIC DNA]</scope>
    <source>
        <strain evidence="2">cv. 93-11</strain>
    </source>
</reference>
<proteinExistence type="predicted"/>
<keyword evidence="2" id="KW-1185">Reference proteome</keyword>
<evidence type="ECO:0000313" key="1">
    <source>
        <dbReference type="EMBL" id="EEC84060.1"/>
    </source>
</evidence>
<sequence length="101" mass="10806">MVADPAPQPPPDLAPRGWIQRRHRRRYGRGVDGEARATVSAAEAQEVACGCSVGGEARVIATTMAAEAWATVAGMESRRLWLGSELWLVGVVAVAGRWPAR</sequence>
<protein>
    <submittedName>
        <fullName evidence="1">Uncharacterized protein</fullName>
    </submittedName>
</protein>